<protein>
    <recommendedName>
        <fullName evidence="6 9">Aminopyrimidine aminohydrolase</fullName>
        <ecNumber evidence="5 9">3.5.99.2</ecNumber>
    </recommendedName>
</protein>
<comment type="similarity">
    <text evidence="3 9">Belongs to the TenA family.</text>
</comment>
<evidence type="ECO:0000256" key="9">
    <source>
        <dbReference type="RuleBase" id="RU363093"/>
    </source>
</evidence>
<dbReference type="GO" id="GO:0005829">
    <property type="term" value="C:cytosol"/>
    <property type="evidence" value="ECO:0007669"/>
    <property type="project" value="TreeGrafter"/>
</dbReference>
<keyword evidence="12" id="KW-1185">Reference proteome</keyword>
<dbReference type="RefSeq" id="WP_132002977.1">
    <property type="nucleotide sequence ID" value="NZ_JABUHM010000002.1"/>
</dbReference>
<dbReference type="EMBL" id="SLVV01000003">
    <property type="protein sequence ID" value="TCN26603.1"/>
    <property type="molecule type" value="Genomic_DNA"/>
</dbReference>
<evidence type="ECO:0000259" key="10">
    <source>
        <dbReference type="Pfam" id="PF03070"/>
    </source>
</evidence>
<dbReference type="GO" id="GO:0009228">
    <property type="term" value="P:thiamine biosynthetic process"/>
    <property type="evidence" value="ECO:0007669"/>
    <property type="project" value="UniProtKB-KW"/>
</dbReference>
<evidence type="ECO:0000256" key="3">
    <source>
        <dbReference type="ARBA" id="ARBA00010264"/>
    </source>
</evidence>
<dbReference type="Gene3D" id="1.20.910.10">
    <property type="entry name" value="Heme oxygenase-like"/>
    <property type="match status" value="1"/>
</dbReference>
<accession>A0A4R2BJ27</accession>
<comment type="subunit">
    <text evidence="4">Homotetramer.</text>
</comment>
<evidence type="ECO:0000313" key="12">
    <source>
        <dbReference type="Proteomes" id="UP000295689"/>
    </source>
</evidence>
<dbReference type="InterPro" id="IPR050967">
    <property type="entry name" value="Thiamine_Salvage_TenA"/>
</dbReference>
<dbReference type="Proteomes" id="UP000295689">
    <property type="component" value="Unassembled WGS sequence"/>
</dbReference>
<evidence type="ECO:0000256" key="2">
    <source>
        <dbReference type="ARBA" id="ARBA00004948"/>
    </source>
</evidence>
<reference evidence="11 12" key="1">
    <citation type="journal article" date="2015" name="Stand. Genomic Sci.">
        <title>Genomic Encyclopedia of Bacterial and Archaeal Type Strains, Phase III: the genomes of soil and plant-associated and newly described type strains.</title>
        <authorList>
            <person name="Whitman W.B."/>
            <person name="Woyke T."/>
            <person name="Klenk H.P."/>
            <person name="Zhou Y."/>
            <person name="Lilburn T.G."/>
            <person name="Beck B.J."/>
            <person name="De Vos P."/>
            <person name="Vandamme P."/>
            <person name="Eisen J.A."/>
            <person name="Garrity G."/>
            <person name="Hugenholtz P."/>
            <person name="Kyrpides N.C."/>
        </authorList>
    </citation>
    <scope>NUCLEOTIDE SEQUENCE [LARGE SCALE GENOMIC DNA]</scope>
    <source>
        <strain evidence="11 12">CV53</strain>
    </source>
</reference>
<dbReference type="InterPro" id="IPR027574">
    <property type="entry name" value="Thiaminase_II"/>
</dbReference>
<sequence>MSFSQELRKEADYIFEAIYQHPFVKGIAEGHLEKEQLVHYVKQDFEYLNAMIRTYALGIVKCSRREDMELFSTSIDFILNSEIHPHHNFCRVAGVKYEDLQGYALAPTARNYTRHMLNTAHEGSLGEIIAVVLPCPWVYLDIAARMLRECQPEDSHPFYEWISFYGSQTEPRMNLYLKKLDEIAESASEEEKARMKEHFIYSCQLEYMFFDMAYKIEEWPVQQALAAK</sequence>
<proteinExistence type="inferred from homology"/>
<comment type="catalytic activity">
    <reaction evidence="8 9">
        <text>thiamine + H2O = 5-(2-hydroxyethyl)-4-methylthiazole + 4-amino-5-hydroxymethyl-2-methylpyrimidine + H(+)</text>
        <dbReference type="Rhea" id="RHEA:17509"/>
        <dbReference type="ChEBI" id="CHEBI:15377"/>
        <dbReference type="ChEBI" id="CHEBI:15378"/>
        <dbReference type="ChEBI" id="CHEBI:16892"/>
        <dbReference type="ChEBI" id="CHEBI:17957"/>
        <dbReference type="ChEBI" id="CHEBI:18385"/>
        <dbReference type="EC" id="3.5.99.2"/>
    </reaction>
</comment>
<keyword evidence="7 9" id="KW-0784">Thiamine biosynthesis</keyword>
<dbReference type="InterPro" id="IPR016084">
    <property type="entry name" value="Haem_Oase-like_multi-hlx"/>
</dbReference>
<comment type="pathway">
    <text evidence="2 9">Cofactor biosynthesis; thiamine diphosphate biosynthesis.</text>
</comment>
<dbReference type="SUPFAM" id="SSF48613">
    <property type="entry name" value="Heme oxygenase-like"/>
    <property type="match status" value="1"/>
</dbReference>
<dbReference type="PANTHER" id="PTHR43198">
    <property type="entry name" value="BIFUNCTIONAL TH2 PROTEIN"/>
    <property type="match status" value="1"/>
</dbReference>
<keyword evidence="9" id="KW-0378">Hydrolase</keyword>
<dbReference type="EC" id="3.5.99.2" evidence="5 9"/>
<feature type="domain" description="Thiaminase-2/PQQC" evidence="10">
    <location>
        <begin position="10"/>
        <end position="215"/>
    </location>
</feature>
<name>A0A4R2BJ27_9BACI</name>
<dbReference type="NCBIfam" id="TIGR04306">
    <property type="entry name" value="salvage_TenA"/>
    <property type="match status" value="1"/>
</dbReference>
<dbReference type="PANTHER" id="PTHR43198:SF2">
    <property type="entry name" value="SI:CH1073-67J19.1-RELATED"/>
    <property type="match status" value="1"/>
</dbReference>
<evidence type="ECO:0000313" key="11">
    <source>
        <dbReference type="EMBL" id="TCN26603.1"/>
    </source>
</evidence>
<evidence type="ECO:0000256" key="6">
    <source>
        <dbReference type="ARBA" id="ARBA00013647"/>
    </source>
</evidence>
<dbReference type="CDD" id="cd19360">
    <property type="entry name" value="TenA_C_SaTenA-like"/>
    <property type="match status" value="1"/>
</dbReference>
<organism evidence="11 12">
    <name type="scientific">Mesobacillus foraminis</name>
    <dbReference type="NCBI Taxonomy" id="279826"/>
    <lineage>
        <taxon>Bacteria</taxon>
        <taxon>Bacillati</taxon>
        <taxon>Bacillota</taxon>
        <taxon>Bacilli</taxon>
        <taxon>Bacillales</taxon>
        <taxon>Bacillaceae</taxon>
        <taxon>Mesobacillus</taxon>
    </lineage>
</organism>
<evidence type="ECO:0000256" key="4">
    <source>
        <dbReference type="ARBA" id="ARBA00011881"/>
    </source>
</evidence>
<evidence type="ECO:0000256" key="7">
    <source>
        <dbReference type="ARBA" id="ARBA00022977"/>
    </source>
</evidence>
<comment type="catalytic activity">
    <reaction evidence="1 9">
        <text>4-amino-5-aminomethyl-2-methylpyrimidine + H2O = 4-amino-5-hydroxymethyl-2-methylpyrimidine + NH4(+)</text>
        <dbReference type="Rhea" id="RHEA:31799"/>
        <dbReference type="ChEBI" id="CHEBI:15377"/>
        <dbReference type="ChEBI" id="CHEBI:16892"/>
        <dbReference type="ChEBI" id="CHEBI:28938"/>
        <dbReference type="ChEBI" id="CHEBI:63416"/>
        <dbReference type="EC" id="3.5.99.2"/>
    </reaction>
</comment>
<evidence type="ECO:0000256" key="8">
    <source>
        <dbReference type="ARBA" id="ARBA00048337"/>
    </source>
</evidence>
<gene>
    <name evidence="11" type="ORF">EV146_103125</name>
</gene>
<dbReference type="UniPathway" id="UPA00060"/>
<dbReference type="Pfam" id="PF03070">
    <property type="entry name" value="TENA_THI-4"/>
    <property type="match status" value="1"/>
</dbReference>
<dbReference type="GO" id="GO:0009229">
    <property type="term" value="P:thiamine diphosphate biosynthetic process"/>
    <property type="evidence" value="ECO:0007669"/>
    <property type="project" value="UniProtKB-UniPathway"/>
</dbReference>
<evidence type="ECO:0000256" key="5">
    <source>
        <dbReference type="ARBA" id="ARBA00012684"/>
    </source>
</evidence>
<comment type="caution">
    <text evidence="11">The sequence shown here is derived from an EMBL/GenBank/DDBJ whole genome shotgun (WGS) entry which is preliminary data.</text>
</comment>
<comment type="function">
    <text evidence="9">Catalyzes an amino-pyrimidine hydrolysis reaction at the C5' of the pyrimidine moiety of thiamine compounds, a reaction that is part of a thiamine salvage pathway.</text>
</comment>
<dbReference type="GO" id="GO:0050334">
    <property type="term" value="F:thiaminase activity"/>
    <property type="evidence" value="ECO:0007669"/>
    <property type="project" value="UniProtKB-EC"/>
</dbReference>
<evidence type="ECO:0000256" key="1">
    <source>
        <dbReference type="ARBA" id="ARBA00001881"/>
    </source>
</evidence>
<dbReference type="InterPro" id="IPR004305">
    <property type="entry name" value="Thiaminase-2/PQQC"/>
</dbReference>
<dbReference type="AlphaFoldDB" id="A0A4R2BJ27"/>